<reference evidence="2" key="1">
    <citation type="submission" date="2018-11" db="EMBL/GenBank/DDBJ databases">
        <authorList>
            <consortium name="Pathogen Informatics"/>
        </authorList>
    </citation>
    <scope>NUCLEOTIDE SEQUENCE</scope>
</reference>
<proteinExistence type="predicted"/>
<name>A0A3S5BCH4_9PLAT</name>
<dbReference type="InterPro" id="IPR045028">
    <property type="entry name" value="DinG/Rad3-like"/>
</dbReference>
<dbReference type="Proteomes" id="UP000784294">
    <property type="component" value="Unassembled WGS sequence"/>
</dbReference>
<feature type="domain" description="ATP-dependent helicase C-terminal" evidence="1">
    <location>
        <begin position="17"/>
        <end position="75"/>
    </location>
</feature>
<organism evidence="2 3">
    <name type="scientific">Protopolystoma xenopodis</name>
    <dbReference type="NCBI Taxonomy" id="117903"/>
    <lineage>
        <taxon>Eukaryota</taxon>
        <taxon>Metazoa</taxon>
        <taxon>Spiralia</taxon>
        <taxon>Lophotrochozoa</taxon>
        <taxon>Platyhelminthes</taxon>
        <taxon>Monogenea</taxon>
        <taxon>Polyopisthocotylea</taxon>
        <taxon>Polystomatidea</taxon>
        <taxon>Polystomatidae</taxon>
        <taxon>Protopolystoma</taxon>
    </lineage>
</organism>
<evidence type="ECO:0000259" key="1">
    <source>
        <dbReference type="Pfam" id="PF13307"/>
    </source>
</evidence>
<dbReference type="InterPro" id="IPR006555">
    <property type="entry name" value="ATP-dep_Helicase_C"/>
</dbReference>
<dbReference type="GO" id="GO:0003678">
    <property type="term" value="F:DNA helicase activity"/>
    <property type="evidence" value="ECO:0007669"/>
    <property type="project" value="TreeGrafter"/>
</dbReference>
<dbReference type="PANTHER" id="PTHR11472:SF41">
    <property type="entry name" value="ATP-DEPENDENT DNA HELICASE DDX11-RELATED"/>
    <property type="match status" value="1"/>
</dbReference>
<protein>
    <recommendedName>
        <fullName evidence="1">ATP-dependent helicase C-terminal domain-containing protein</fullName>
    </recommendedName>
</protein>
<dbReference type="GO" id="GO:0005634">
    <property type="term" value="C:nucleus"/>
    <property type="evidence" value="ECO:0007669"/>
    <property type="project" value="TreeGrafter"/>
</dbReference>
<dbReference type="GO" id="GO:0005524">
    <property type="term" value="F:ATP binding"/>
    <property type="evidence" value="ECO:0007669"/>
    <property type="project" value="InterPro"/>
</dbReference>
<keyword evidence="3" id="KW-1185">Reference proteome</keyword>
<dbReference type="PANTHER" id="PTHR11472">
    <property type="entry name" value="DNA REPAIR DEAD HELICASE RAD3/XP-D SUBFAMILY MEMBER"/>
    <property type="match status" value="1"/>
</dbReference>
<dbReference type="Gene3D" id="3.40.50.300">
    <property type="entry name" value="P-loop containing nucleotide triphosphate hydrolases"/>
    <property type="match status" value="1"/>
</dbReference>
<accession>A0A3S5BCH4</accession>
<comment type="caution">
    <text evidence="2">The sequence shown here is derived from an EMBL/GenBank/DDBJ whole genome shotgun (WGS) entry which is preliminary data.</text>
</comment>
<sequence length="101" mass="11697">MAFLDREYPNMLGERIGNSQASTGRLHYEASCLRAVNQAIGRAIRHAKDYAVIYLVDRRFTRLSIQRQLPNWVQDGLRPDLSWTNLLTDTEAFFKSQSIRP</sequence>
<dbReference type="GO" id="GO:0006139">
    <property type="term" value="P:nucleobase-containing compound metabolic process"/>
    <property type="evidence" value="ECO:0007669"/>
    <property type="project" value="InterPro"/>
</dbReference>
<evidence type="ECO:0000313" key="2">
    <source>
        <dbReference type="EMBL" id="VEL40464.1"/>
    </source>
</evidence>
<dbReference type="InterPro" id="IPR027417">
    <property type="entry name" value="P-loop_NTPase"/>
</dbReference>
<dbReference type="EMBL" id="CAAALY010265029">
    <property type="protein sequence ID" value="VEL40464.1"/>
    <property type="molecule type" value="Genomic_DNA"/>
</dbReference>
<dbReference type="OrthoDB" id="267079at2759"/>
<evidence type="ECO:0000313" key="3">
    <source>
        <dbReference type="Proteomes" id="UP000784294"/>
    </source>
</evidence>
<dbReference type="Pfam" id="PF13307">
    <property type="entry name" value="Helicase_C_2"/>
    <property type="match status" value="1"/>
</dbReference>
<dbReference type="GO" id="GO:0016818">
    <property type="term" value="F:hydrolase activity, acting on acid anhydrides, in phosphorus-containing anhydrides"/>
    <property type="evidence" value="ECO:0007669"/>
    <property type="project" value="InterPro"/>
</dbReference>
<dbReference type="GO" id="GO:0003676">
    <property type="term" value="F:nucleic acid binding"/>
    <property type="evidence" value="ECO:0007669"/>
    <property type="project" value="InterPro"/>
</dbReference>
<dbReference type="GO" id="GO:0034085">
    <property type="term" value="P:establishment of sister chromatid cohesion"/>
    <property type="evidence" value="ECO:0007669"/>
    <property type="project" value="TreeGrafter"/>
</dbReference>
<gene>
    <name evidence="2" type="ORF">PXEA_LOCUS33904</name>
</gene>
<dbReference type="AlphaFoldDB" id="A0A3S5BCH4"/>